<evidence type="ECO:0000313" key="3">
    <source>
        <dbReference type="EMBL" id="MBB2925390.1"/>
    </source>
</evidence>
<dbReference type="GO" id="GO:0006813">
    <property type="term" value="P:potassium ion transport"/>
    <property type="evidence" value="ECO:0007669"/>
    <property type="project" value="InterPro"/>
</dbReference>
<dbReference type="InterPro" id="IPR036291">
    <property type="entry name" value="NAD(P)-bd_dom_sf"/>
</dbReference>
<dbReference type="Proteomes" id="UP000518206">
    <property type="component" value="Unassembled WGS sequence"/>
</dbReference>
<gene>
    <name evidence="3" type="ORF">FHR80_004333</name>
</gene>
<feature type="domain" description="Ryanodine receptor Ryr" evidence="1">
    <location>
        <begin position="495"/>
        <end position="562"/>
    </location>
</feature>
<dbReference type="Pfam" id="PF02026">
    <property type="entry name" value="RyR"/>
    <property type="match status" value="1"/>
</dbReference>
<organism evidence="3 4">
    <name type="scientific">Cellulomonas cellasea</name>
    <dbReference type="NCBI Taxonomy" id="43670"/>
    <lineage>
        <taxon>Bacteria</taxon>
        <taxon>Bacillati</taxon>
        <taxon>Actinomycetota</taxon>
        <taxon>Actinomycetes</taxon>
        <taxon>Micrococcales</taxon>
        <taxon>Cellulomonadaceae</taxon>
        <taxon>Cellulomonas</taxon>
    </lineage>
</organism>
<comment type="caution">
    <text evidence="3">The sequence shown here is derived from an EMBL/GenBank/DDBJ whole genome shotgun (WGS) entry which is preliminary data.</text>
</comment>
<keyword evidence="3" id="KW-0407">Ion channel</keyword>
<dbReference type="RefSeq" id="WP_183298112.1">
    <property type="nucleotide sequence ID" value="NZ_JACHVX010000009.1"/>
</dbReference>
<keyword evidence="3" id="KW-0813">Transport</keyword>
<evidence type="ECO:0000259" key="1">
    <source>
        <dbReference type="Pfam" id="PF02026"/>
    </source>
</evidence>
<dbReference type="Pfam" id="PF02254">
    <property type="entry name" value="TrkA_N"/>
    <property type="match status" value="1"/>
</dbReference>
<dbReference type="InterPro" id="IPR003148">
    <property type="entry name" value="RCK_N"/>
</dbReference>
<evidence type="ECO:0000313" key="4">
    <source>
        <dbReference type="Proteomes" id="UP000518206"/>
    </source>
</evidence>
<dbReference type="GO" id="GO:0034220">
    <property type="term" value="P:monoatomic ion transmembrane transport"/>
    <property type="evidence" value="ECO:0007669"/>
    <property type="project" value="UniProtKB-KW"/>
</dbReference>
<dbReference type="EMBL" id="JACHVX010000009">
    <property type="protein sequence ID" value="MBB2925390.1"/>
    <property type="molecule type" value="Genomic_DNA"/>
</dbReference>
<reference evidence="3 4" key="1">
    <citation type="submission" date="2020-08" db="EMBL/GenBank/DDBJ databases">
        <title>The Agave Microbiome: Exploring the role of microbial communities in plant adaptations to desert environments.</title>
        <authorList>
            <person name="Partida-Martinez L.P."/>
        </authorList>
    </citation>
    <scope>NUCLEOTIDE SEQUENCE [LARGE SCALE GENOMIC DNA]</scope>
    <source>
        <strain evidence="3 4">RAS26</strain>
    </source>
</reference>
<name>A0A7W4YCV2_9CELL</name>
<dbReference type="SUPFAM" id="SSF51735">
    <property type="entry name" value="NAD(P)-binding Rossmann-fold domains"/>
    <property type="match status" value="1"/>
</dbReference>
<dbReference type="Gene3D" id="6.20.350.10">
    <property type="match status" value="1"/>
</dbReference>
<dbReference type="PANTHER" id="PTHR43833">
    <property type="entry name" value="POTASSIUM CHANNEL PROTEIN 2-RELATED-RELATED"/>
    <property type="match status" value="1"/>
</dbReference>
<keyword evidence="3" id="KW-0406">Ion transport</keyword>
<dbReference type="Gene3D" id="3.40.50.720">
    <property type="entry name" value="NAD(P)-binding Rossmann-like Domain"/>
    <property type="match status" value="1"/>
</dbReference>
<evidence type="ECO:0000259" key="2">
    <source>
        <dbReference type="Pfam" id="PF02254"/>
    </source>
</evidence>
<protein>
    <submittedName>
        <fullName evidence="3">Voltage-gated potassium channel Kch</fullName>
    </submittedName>
</protein>
<sequence length="578" mass="62559">MSGRRAGSLTWGAWFAVVVLVALLGVRGFAVYDAQRGISTHALTRAYLVAQLFTLESGAVRGAVPWQLDVARVAAPMAAAYALLRVLAELLAAQADRWRIRRLHDHVVVVGLDECGTALCRDLVDRGRQVVAVDRTVDAAAAEALRAHGVHVLRADPARADALRASRLERASHLVVRARDDGATAQVVALAESLTRTERAATSRRPALACVGVLTSPDLWHLLTARTLWDETNDAVRVDFVDLEGTALLLALRDHPPRDDAGTGAPAAARVLVTGNGRIAVRLVSTLARTSAADTPTAPPLRVSLDGIGQKRLARLRRAHPEWAALELEVAPVGGLADRDCGVPLVAYVCDGPVTDVVDRVVALRRHVPPGSRVVVVRGSVEPVTRLLAAGGPHEGAPVVVLGLTEPRWLVDVLLGGTAELLARALHEQYVARRREQAPDHGGDPARLPWVQLPESLRESNRAQARDLVVKLRAVRRLVGPLVDPTPPRFTAAEVEVLARLEHDRWTAERRAQGWRPGPRDVEARTTPYLVPWEELAEDVRDLDRLFVEALPQVLASVGLQLRPAAETVREAARLPGR</sequence>
<feature type="domain" description="RCK N-terminal" evidence="2">
    <location>
        <begin position="107"/>
        <end position="197"/>
    </location>
</feature>
<dbReference type="InterPro" id="IPR050721">
    <property type="entry name" value="Trk_Ktr_HKT_K-transport"/>
</dbReference>
<accession>A0A7W4YCV2</accession>
<dbReference type="InterPro" id="IPR003032">
    <property type="entry name" value="Ryanodine_rcpt"/>
</dbReference>
<reference evidence="3 4" key="2">
    <citation type="submission" date="2020-08" db="EMBL/GenBank/DDBJ databases">
        <authorList>
            <person name="Partida-Martinez L."/>
            <person name="Huntemann M."/>
            <person name="Clum A."/>
            <person name="Wang J."/>
            <person name="Palaniappan K."/>
            <person name="Ritter S."/>
            <person name="Chen I.-M."/>
            <person name="Stamatis D."/>
            <person name="Reddy T."/>
            <person name="O'Malley R."/>
            <person name="Daum C."/>
            <person name="Shapiro N."/>
            <person name="Ivanova N."/>
            <person name="Kyrpides N."/>
            <person name="Woyke T."/>
        </authorList>
    </citation>
    <scope>NUCLEOTIDE SEQUENCE [LARGE SCALE GENOMIC DNA]</scope>
    <source>
        <strain evidence="3 4">RAS26</strain>
    </source>
</reference>
<proteinExistence type="predicted"/>
<dbReference type="AlphaFoldDB" id="A0A7W4YCV2"/>